<evidence type="ECO:0000256" key="4">
    <source>
        <dbReference type="ARBA" id="ARBA00022679"/>
    </source>
</evidence>
<accession>A0A1U9KR83</accession>
<keyword evidence="3 7" id="KW-0489">Methyltransferase</keyword>
<dbReference type="GO" id="GO:0006298">
    <property type="term" value="P:mismatch repair"/>
    <property type="evidence" value="ECO:0007669"/>
    <property type="project" value="TreeGrafter"/>
</dbReference>
<dbReference type="STRING" id="320497.A0U93_10250"/>
<dbReference type="AlphaFoldDB" id="A0A1U9KR83"/>
<sequence length="268" mass="30191">MVNNWLTPADPAAPVAPYLGGKRNLARIIVQKISAIEHTTYVEPFVGMGGVFLRRPFRAKAEVINDISRDVSNLFRILQRHYVALMDLLRFQITSRSEFERLVAAKAETLTDLERAARFLYLQRLAFGGKISGRNFGVDVARPARFDVARLGPLLDEVHQRLSGVVVECLPFERVISVYDRPGTLFYLDPPYFGCEKDYGPNVFHRDDFERLSGLLAQIKGRFLLSLNDRPEVRAIFSRFTIEPVTTSYGVGKGSTAARELLISGPEN</sequence>
<dbReference type="PRINTS" id="PR00505">
    <property type="entry name" value="D12N6MTFRASE"/>
</dbReference>
<dbReference type="KEGG" id="nch:A0U93_10250"/>
<name>A0A1U9KR83_9PROT</name>
<comment type="similarity">
    <text evidence="1">Belongs to the N(4)/N(6)-methyltransferase family.</text>
</comment>
<dbReference type="Gene3D" id="3.40.50.150">
    <property type="entry name" value="Vaccinia Virus protein VP39"/>
    <property type="match status" value="1"/>
</dbReference>
<evidence type="ECO:0000256" key="2">
    <source>
        <dbReference type="ARBA" id="ARBA00011900"/>
    </source>
</evidence>
<dbReference type="EC" id="2.1.1.72" evidence="2"/>
<dbReference type="PANTHER" id="PTHR30481">
    <property type="entry name" value="DNA ADENINE METHYLASE"/>
    <property type="match status" value="1"/>
</dbReference>
<dbReference type="EMBL" id="CP014691">
    <property type="protein sequence ID" value="AQS88257.1"/>
    <property type="molecule type" value="Genomic_DNA"/>
</dbReference>
<dbReference type="PIRSF" id="PIRSF000398">
    <property type="entry name" value="M_m6A_EcoRV"/>
    <property type="match status" value="1"/>
</dbReference>
<dbReference type="GO" id="GO:0043565">
    <property type="term" value="F:sequence-specific DNA binding"/>
    <property type="evidence" value="ECO:0007669"/>
    <property type="project" value="TreeGrafter"/>
</dbReference>
<dbReference type="InterPro" id="IPR023095">
    <property type="entry name" value="Ade_MeTrfase_dom_2"/>
</dbReference>
<organism evidence="7 8">
    <name type="scientific">Neoasaia chiangmaiensis</name>
    <dbReference type="NCBI Taxonomy" id="320497"/>
    <lineage>
        <taxon>Bacteria</taxon>
        <taxon>Pseudomonadati</taxon>
        <taxon>Pseudomonadota</taxon>
        <taxon>Alphaproteobacteria</taxon>
        <taxon>Acetobacterales</taxon>
        <taxon>Acetobacteraceae</taxon>
        <taxon>Neoasaia</taxon>
    </lineage>
</organism>
<dbReference type="OrthoDB" id="9805629at2"/>
<dbReference type="PANTHER" id="PTHR30481:SF4">
    <property type="entry name" value="SITE-SPECIFIC DNA-METHYLTRANSFERASE (ADENINE-SPECIFIC)"/>
    <property type="match status" value="1"/>
</dbReference>
<dbReference type="InterPro" id="IPR029063">
    <property type="entry name" value="SAM-dependent_MTases_sf"/>
</dbReference>
<dbReference type="GO" id="GO:0009307">
    <property type="term" value="P:DNA restriction-modification system"/>
    <property type="evidence" value="ECO:0007669"/>
    <property type="project" value="InterPro"/>
</dbReference>
<dbReference type="REBASE" id="191125">
    <property type="entry name" value="M.Nch101099ORF10250P"/>
</dbReference>
<dbReference type="Gene3D" id="1.10.1020.10">
    <property type="entry name" value="Adenine-specific Methyltransferase, Domain 2"/>
    <property type="match status" value="1"/>
</dbReference>
<evidence type="ECO:0000256" key="6">
    <source>
        <dbReference type="ARBA" id="ARBA00047942"/>
    </source>
</evidence>
<dbReference type="Proteomes" id="UP000188604">
    <property type="component" value="Chromosome"/>
</dbReference>
<dbReference type="GO" id="GO:0032259">
    <property type="term" value="P:methylation"/>
    <property type="evidence" value="ECO:0007669"/>
    <property type="project" value="UniProtKB-KW"/>
</dbReference>
<evidence type="ECO:0000256" key="5">
    <source>
        <dbReference type="ARBA" id="ARBA00022691"/>
    </source>
</evidence>
<dbReference type="InterPro" id="IPR012263">
    <property type="entry name" value="M_m6A_EcoRV"/>
</dbReference>
<dbReference type="InterPro" id="IPR012327">
    <property type="entry name" value="MeTrfase_D12"/>
</dbReference>
<proteinExistence type="inferred from homology"/>
<keyword evidence="5" id="KW-0949">S-adenosyl-L-methionine</keyword>
<keyword evidence="4 7" id="KW-0808">Transferase</keyword>
<evidence type="ECO:0000313" key="8">
    <source>
        <dbReference type="Proteomes" id="UP000188604"/>
    </source>
</evidence>
<protein>
    <recommendedName>
        <fullName evidence="2">site-specific DNA-methyltransferase (adenine-specific)</fullName>
        <ecNumber evidence="2">2.1.1.72</ecNumber>
    </recommendedName>
</protein>
<gene>
    <name evidence="7" type="ORF">A0U93_10250</name>
</gene>
<dbReference type="GO" id="GO:1904047">
    <property type="term" value="F:S-adenosyl-L-methionine binding"/>
    <property type="evidence" value="ECO:0007669"/>
    <property type="project" value="TreeGrafter"/>
</dbReference>
<evidence type="ECO:0000256" key="1">
    <source>
        <dbReference type="ARBA" id="ARBA00006594"/>
    </source>
</evidence>
<dbReference type="Pfam" id="PF02086">
    <property type="entry name" value="MethyltransfD12"/>
    <property type="match status" value="1"/>
</dbReference>
<dbReference type="GO" id="GO:0009007">
    <property type="term" value="F:site-specific DNA-methyltransferase (adenine-specific) activity"/>
    <property type="evidence" value="ECO:0007669"/>
    <property type="project" value="UniProtKB-EC"/>
</dbReference>
<dbReference type="SUPFAM" id="SSF53335">
    <property type="entry name" value="S-adenosyl-L-methionine-dependent methyltransferases"/>
    <property type="match status" value="1"/>
</dbReference>
<dbReference type="RefSeq" id="WP_077807278.1">
    <property type="nucleotide sequence ID" value="NZ_BJXS01000003.1"/>
</dbReference>
<comment type="catalytic activity">
    <reaction evidence="6">
        <text>a 2'-deoxyadenosine in DNA + S-adenosyl-L-methionine = an N(6)-methyl-2'-deoxyadenosine in DNA + S-adenosyl-L-homocysteine + H(+)</text>
        <dbReference type="Rhea" id="RHEA:15197"/>
        <dbReference type="Rhea" id="RHEA-COMP:12418"/>
        <dbReference type="Rhea" id="RHEA-COMP:12419"/>
        <dbReference type="ChEBI" id="CHEBI:15378"/>
        <dbReference type="ChEBI" id="CHEBI:57856"/>
        <dbReference type="ChEBI" id="CHEBI:59789"/>
        <dbReference type="ChEBI" id="CHEBI:90615"/>
        <dbReference type="ChEBI" id="CHEBI:90616"/>
        <dbReference type="EC" id="2.1.1.72"/>
    </reaction>
</comment>
<evidence type="ECO:0000256" key="3">
    <source>
        <dbReference type="ARBA" id="ARBA00022603"/>
    </source>
</evidence>
<reference evidence="7 8" key="1">
    <citation type="submission" date="2016-03" db="EMBL/GenBank/DDBJ databases">
        <title>Acetic acid bacteria sequencing.</title>
        <authorList>
            <person name="Brandt J."/>
            <person name="Jakob F."/>
            <person name="Vogel R.F."/>
        </authorList>
    </citation>
    <scope>NUCLEOTIDE SEQUENCE [LARGE SCALE GENOMIC DNA]</scope>
    <source>
        <strain evidence="7 8">NBRC 101099</strain>
    </source>
</reference>
<evidence type="ECO:0000313" key="7">
    <source>
        <dbReference type="EMBL" id="AQS88257.1"/>
    </source>
</evidence>
<keyword evidence="8" id="KW-1185">Reference proteome</keyword>